<dbReference type="Proteomes" id="UP001346869">
    <property type="component" value="Unassembled WGS sequence"/>
</dbReference>
<feature type="region of interest" description="Disordered" evidence="1">
    <location>
        <begin position="1"/>
        <end position="79"/>
    </location>
</feature>
<evidence type="ECO:0000313" key="3">
    <source>
        <dbReference type="Proteomes" id="UP001346869"/>
    </source>
</evidence>
<keyword evidence="3" id="KW-1185">Reference proteome</keyword>
<sequence length="79" mass="8450">MKEVGEEVKEEERGDKGTRWEGHKSLTKGVEKGGNTARGGNGGDNIKKRGYTGGKETKRGGQEETLTESKGGEKKGGQE</sequence>
<feature type="compositionally biased region" description="Basic and acidic residues" evidence="1">
    <location>
        <begin position="1"/>
        <end position="24"/>
    </location>
</feature>
<dbReference type="AlphaFoldDB" id="A0AAN7WVA8"/>
<name>A0AAN7WVA8_ELEMC</name>
<protein>
    <submittedName>
        <fullName evidence="2">Uncharacterized protein</fullName>
    </submittedName>
</protein>
<accession>A0AAN7WVA8</accession>
<organism evidence="2 3">
    <name type="scientific">Eleginops maclovinus</name>
    <name type="common">Patagonian blennie</name>
    <name type="synonym">Eleginus maclovinus</name>
    <dbReference type="NCBI Taxonomy" id="56733"/>
    <lineage>
        <taxon>Eukaryota</taxon>
        <taxon>Metazoa</taxon>
        <taxon>Chordata</taxon>
        <taxon>Craniata</taxon>
        <taxon>Vertebrata</taxon>
        <taxon>Euteleostomi</taxon>
        <taxon>Actinopterygii</taxon>
        <taxon>Neopterygii</taxon>
        <taxon>Teleostei</taxon>
        <taxon>Neoteleostei</taxon>
        <taxon>Acanthomorphata</taxon>
        <taxon>Eupercaria</taxon>
        <taxon>Perciformes</taxon>
        <taxon>Notothenioidei</taxon>
        <taxon>Eleginopidae</taxon>
        <taxon>Eleginops</taxon>
    </lineage>
</organism>
<reference evidence="2 3" key="2">
    <citation type="journal article" date="2023" name="Mol. Biol. Evol.">
        <title>Genomics of Secondarily Temperate Adaptation in the Only Non-Antarctic Icefish.</title>
        <authorList>
            <person name="Rivera-Colon A.G."/>
            <person name="Rayamajhi N."/>
            <person name="Minhas B.F."/>
            <person name="Madrigal G."/>
            <person name="Bilyk K.T."/>
            <person name="Yoon V."/>
            <person name="Hune M."/>
            <person name="Gregory S."/>
            <person name="Cheng C.H.C."/>
            <person name="Catchen J.M."/>
        </authorList>
    </citation>
    <scope>NUCLEOTIDE SEQUENCE [LARGE SCALE GENOMIC DNA]</scope>
    <source>
        <strain evidence="2">JMC-PN-2008</strain>
    </source>
</reference>
<comment type="caution">
    <text evidence="2">The sequence shown here is derived from an EMBL/GenBank/DDBJ whole genome shotgun (WGS) entry which is preliminary data.</text>
</comment>
<dbReference type="EMBL" id="JAUZQC010000024">
    <property type="protein sequence ID" value="KAK5849412.1"/>
    <property type="molecule type" value="Genomic_DNA"/>
</dbReference>
<feature type="compositionally biased region" description="Basic and acidic residues" evidence="1">
    <location>
        <begin position="70"/>
        <end position="79"/>
    </location>
</feature>
<evidence type="ECO:0000313" key="2">
    <source>
        <dbReference type="EMBL" id="KAK5849412.1"/>
    </source>
</evidence>
<gene>
    <name evidence="2" type="ORF">PBY51_009057</name>
</gene>
<evidence type="ECO:0000256" key="1">
    <source>
        <dbReference type="SAM" id="MobiDB-lite"/>
    </source>
</evidence>
<reference evidence="2 3" key="1">
    <citation type="journal article" date="2023" name="Genes (Basel)">
        <title>Chromosome-Level Genome Assembly and Circadian Gene Repertoire of the Patagonia Blennie Eleginops maclovinus-The Closest Ancestral Proxy of Antarctic Cryonotothenioids.</title>
        <authorList>
            <person name="Cheng C.C."/>
            <person name="Rivera-Colon A.G."/>
            <person name="Minhas B.F."/>
            <person name="Wilson L."/>
            <person name="Rayamajhi N."/>
            <person name="Vargas-Chacoff L."/>
            <person name="Catchen J.M."/>
        </authorList>
    </citation>
    <scope>NUCLEOTIDE SEQUENCE [LARGE SCALE GENOMIC DNA]</scope>
    <source>
        <strain evidence="2">JMC-PN-2008</strain>
    </source>
</reference>
<proteinExistence type="predicted"/>